<dbReference type="STRING" id="1261.HMPREF3195_00435"/>
<protein>
    <submittedName>
        <fullName evidence="1">Uncharacterized protein</fullName>
    </submittedName>
</protein>
<dbReference type="AlphaFoldDB" id="A0A135YX30"/>
<dbReference type="Proteomes" id="UP000070326">
    <property type="component" value="Unassembled WGS sequence"/>
</dbReference>
<accession>A0A135YX30</accession>
<gene>
    <name evidence="1" type="ORF">HMPREF3195_00435</name>
</gene>
<comment type="caution">
    <text evidence="1">The sequence shown here is derived from an EMBL/GenBank/DDBJ whole genome shotgun (WGS) entry which is preliminary data.</text>
</comment>
<sequence>MKESFNMGKHIVEKNYHRLDPVGQSDMCATCSTGCKTSCSRKLAKNMGSEVSYIIDDPVEKNVTFDRLYDVIIRDVDSIPCELKSQKLIYDVDGKLIEGQLKVPWPMDWIYEVVSDYLSKDSHLSGTKSVKFANPEEVDQLIVCDVVSYVQRR</sequence>
<dbReference type="PATRIC" id="fig|1261.5.peg.441"/>
<reference evidence="1 2" key="1">
    <citation type="submission" date="2016-02" db="EMBL/GenBank/DDBJ databases">
        <authorList>
            <person name="Wen L."/>
            <person name="He K."/>
            <person name="Yang H."/>
        </authorList>
    </citation>
    <scope>NUCLEOTIDE SEQUENCE [LARGE SCALE GENOMIC DNA]</scope>
    <source>
        <strain evidence="1 2">MJR8628A</strain>
    </source>
</reference>
<name>A0A135YX30_9FIRM</name>
<dbReference type="EMBL" id="LSQZ01000015">
    <property type="protein sequence ID" value="KXI13964.1"/>
    <property type="molecule type" value="Genomic_DNA"/>
</dbReference>
<evidence type="ECO:0000313" key="2">
    <source>
        <dbReference type="Proteomes" id="UP000070326"/>
    </source>
</evidence>
<organism evidence="1 2">
    <name type="scientific">Peptostreptococcus anaerobius</name>
    <dbReference type="NCBI Taxonomy" id="1261"/>
    <lineage>
        <taxon>Bacteria</taxon>
        <taxon>Bacillati</taxon>
        <taxon>Bacillota</taxon>
        <taxon>Clostridia</taxon>
        <taxon>Peptostreptococcales</taxon>
        <taxon>Peptostreptococcaceae</taxon>
        <taxon>Peptostreptococcus</taxon>
    </lineage>
</organism>
<evidence type="ECO:0000313" key="1">
    <source>
        <dbReference type="EMBL" id="KXI13964.1"/>
    </source>
</evidence>
<dbReference type="RefSeq" id="WP_061101655.1">
    <property type="nucleotide sequence ID" value="NZ_JAQMNJ010000003.1"/>
</dbReference>
<proteinExistence type="predicted"/>